<dbReference type="GO" id="GO:0006355">
    <property type="term" value="P:regulation of DNA-templated transcription"/>
    <property type="evidence" value="ECO:0007669"/>
    <property type="project" value="InterPro"/>
</dbReference>
<dbReference type="GO" id="GO:0071228">
    <property type="term" value="P:cellular response to tumor cell"/>
    <property type="evidence" value="ECO:0007669"/>
    <property type="project" value="InterPro"/>
</dbReference>
<feature type="disulfide bond" evidence="25">
    <location>
        <begin position="617"/>
        <end position="627"/>
    </location>
</feature>
<feature type="disulfide bond" evidence="25">
    <location>
        <begin position="134"/>
        <end position="143"/>
    </location>
</feature>
<dbReference type="InterPro" id="IPR035993">
    <property type="entry name" value="Notch-like_dom_sf"/>
</dbReference>
<keyword evidence="30" id="KW-1185">Reference proteome</keyword>
<keyword evidence="17" id="KW-0010">Activator</keyword>
<dbReference type="InterPro" id="IPR022336">
    <property type="entry name" value="Notch_2"/>
</dbReference>
<feature type="domain" description="EGF-like" evidence="27">
    <location>
        <begin position="1205"/>
        <end position="1243"/>
    </location>
</feature>
<comment type="subcellular location">
    <subcellularLocation>
        <location evidence="2">Cell membrane</location>
        <topology evidence="2">Single-pass type I membrane protein</topology>
    </subcellularLocation>
    <subcellularLocation>
        <location evidence="1">Nucleus</location>
    </subcellularLocation>
</comment>
<dbReference type="PRINTS" id="PR01985">
    <property type="entry name" value="NOTCH2"/>
</dbReference>
<evidence type="ECO:0000256" key="21">
    <source>
        <dbReference type="ARBA" id="ARBA00023242"/>
    </source>
</evidence>
<dbReference type="FunFam" id="2.10.25.10:FF:000092">
    <property type="entry name" value="Neurogenic locus notch protein 1"/>
    <property type="match status" value="1"/>
</dbReference>
<feature type="disulfide bond" evidence="25">
    <location>
        <begin position="526"/>
        <end position="535"/>
    </location>
</feature>
<feature type="domain" description="EGF-like" evidence="27">
    <location>
        <begin position="418"/>
        <end position="460"/>
    </location>
</feature>
<feature type="disulfide bond" evidence="25">
    <location>
        <begin position="563"/>
        <end position="572"/>
    </location>
</feature>
<dbReference type="GO" id="GO:0031017">
    <property type="term" value="P:exocrine pancreas development"/>
    <property type="evidence" value="ECO:0007669"/>
    <property type="project" value="UniProtKB-ARBA"/>
</dbReference>
<feature type="compositionally biased region" description="Polar residues" evidence="26">
    <location>
        <begin position="2113"/>
        <end position="2156"/>
    </location>
</feature>
<gene>
    <name evidence="29" type="primary">notch2</name>
</gene>
<evidence type="ECO:0000256" key="16">
    <source>
        <dbReference type="ARBA" id="ARBA00023157"/>
    </source>
</evidence>
<feature type="disulfide bond" evidence="25">
    <location>
        <begin position="751"/>
        <end position="760"/>
    </location>
</feature>
<dbReference type="PROSITE" id="PS00022">
    <property type="entry name" value="EGF_1"/>
    <property type="match status" value="33"/>
</dbReference>
<evidence type="ECO:0000256" key="1">
    <source>
        <dbReference type="ARBA" id="ARBA00004123"/>
    </source>
</evidence>
<feature type="compositionally biased region" description="Low complexity" evidence="26">
    <location>
        <begin position="2403"/>
        <end position="2424"/>
    </location>
</feature>
<evidence type="ECO:0000256" key="7">
    <source>
        <dbReference type="ARBA" id="ARBA00022692"/>
    </source>
</evidence>
<dbReference type="SMART" id="SM01334">
    <property type="entry name" value="DUF3454"/>
    <property type="match status" value="1"/>
</dbReference>
<organism evidence="29 30">
    <name type="scientific">Gouania willdenowi</name>
    <name type="common">Blunt-snouted clingfish</name>
    <name type="synonym">Lepadogaster willdenowi</name>
    <dbReference type="NCBI Taxonomy" id="441366"/>
    <lineage>
        <taxon>Eukaryota</taxon>
        <taxon>Metazoa</taxon>
        <taxon>Chordata</taxon>
        <taxon>Craniata</taxon>
        <taxon>Vertebrata</taxon>
        <taxon>Euteleostomi</taxon>
        <taxon>Actinopterygii</taxon>
        <taxon>Neopterygii</taxon>
        <taxon>Teleostei</taxon>
        <taxon>Neoteleostei</taxon>
        <taxon>Acanthomorphata</taxon>
        <taxon>Ovalentaria</taxon>
        <taxon>Blenniimorphae</taxon>
        <taxon>Blenniiformes</taxon>
        <taxon>Gobiesocoidei</taxon>
        <taxon>Gobiesocidae</taxon>
        <taxon>Gobiesocinae</taxon>
        <taxon>Gouania</taxon>
    </lineage>
</organism>
<feature type="disulfide bond" evidence="25">
    <location>
        <begin position="676"/>
        <end position="685"/>
    </location>
</feature>
<proteinExistence type="inferred from homology"/>
<feature type="disulfide bond" evidence="25">
    <location>
        <begin position="1353"/>
        <end position="1362"/>
    </location>
</feature>
<sequence>MALLGISKLLANSTPSPFFAALQCVDDKAPCVNNATCLTLTNGTEYCRCAPGFLGEYCQHKDPCHPSYCLNGGNCSVSMSAGVPVPSSTTCTCPLGYTGQHCQTLQNSTCYPNNPCANRGICTLLSIDKYQCVCARGWTGPRCEQEDMCLSSPCANGGKCSSLPGGRYTCSCPTGFKGPRCLNDTNECEDTPSLCQNEAECLNTVGSYKCICAPGFTGQHCESSYIPCSPSPCQNGGTCYQSSEITFTCHCLPGFNGSQCENNIDDCPDHQCDNGGTCMDGVNTYNCQCPPEWTGQHCTEDVDECRLQPNTCQNGGTCSNVIGSYVCVCVNGWSGPDCSENIDDCTTAACSPGSTCIDRVASFICLCPHGKTGLLCHLDNACISNPCREGSQCDTNPISGMFNCNCPPGYTGNTCNNDRDECSIGERLGMFNEGTCLDRIGDYTCICMPGNLRFEGTHCEVEVNECMSSPCLNQGKCVDHVSRFVCECPAGFSGEMCQIDNDECSSTPCLNGAKCIDRPNGYDCECAEGFTGLLCEENINDCMPAPCHYGVCRDGIATFTCECNPGYTGSICNIQVQECHSNPCQNQGRCIDLVNAYQCNCLQGTSGVNCEINEDDCSSSPCEHGDCQDGINEYECICSPGYTGLKCDVQINECQSNPCMSGGTCVDKVNGFYCLCPPSTHGPLCLSGTDHCASQPCEHGECIEQQYGYHCECEAGWVGQHCEVEKDECQPSPCQNGGSCVDRHNGYTCQCPPGFRGVNCEKNVDECASGPCLNQGICIDGVNSYNCQCSPPYTGKHCEVEQVPCASHPCERGGVCRPTADYTSFTCRCPLGWQGLRCNEDVNECKKNPCKNGGQCFNSPGSYMCKCPPGYSGHNCETDVDDCSPNPCLNGGSCMDDVGTFSCKCRLGFEGERCETEVDECASRPCRNGATCRDYVNSFVCMCLPGFDGILCEHNILECTESSCLNNGTCIDDINTFSCRCRPGFYGIFCEYEQNECDSQPCKNGGTCTDGLGSYRCTCPVGYNGHNCQVCFLCVFIRAYTEIFSFLRFWYLENVCKNAGRCVNVGNTHQCQCQPGYMGSYCEEMVDECQSNPCRNGATCKDYQGTYECVCQPGYQGVNCEYDVDECHSKPCLHGGTCINLINQFSCACPPGTHGLQCEVNIDDCAPKPGSREPRCLNGGQCVDGLGRYTCTCPPGFVGEHCEGDLNECLSGPCHSPGSLDCVQLDNDYQCRCRLGYTGRHCESMVDLCVAKPCHNGGICSMNMSSVHGYTCSCLAGFTGYSCGEIEGYNCAKLRCQNGGRCVESSSNHLYCDCQPGFSGPHCENEQRCLWPCLNGGTCVKDPSNPYQYSCRCPLRFSGANCGNKLLALPPTTCPYPHCEQHSGDDVCDNQCNNHECQWDGGDCSLNRKKPWENCTASVPCWNLFKNGRCDKECDNSGCLFDSFECQEYPACKYDKYCGDHFQNKICDQSCYTEACGWDGLDCSLEIPPKVVGGMLIIVVRLQPKELLGDIRGFLRALGALLHTNLQVKLDDNKQPMVYPYYGEEEDLKRRSRSKRELEREVIGSVVYLEIDNRECSQTSVYCFSNTDEAASFIAAAHIKAELPYPLMSVRSKKANNTPDNPVLMYIVGVSVVITLLILVLGMLAAKRKHKNGVLWLPDGFMANKNDKRREPVGQDDFDLKNFQTQDGSMMDGSQSQRWLDDEVTSKKPRTEDKPLLPIPMEGGVDRREWTLQHRKAADISLTPPQADLDADCLDVNVKGPDGFTPLMLASLRNGGGPDCGLHGEEEEESGGDEPAPSVISDLIAQGASLMAQTDRTGETALHLAARYARADAAKRLLDAGADPNDHDNMGRTPLHAAVAADAQGVFQILIRNRATELDSRMNDGTTPLILAARLAVEGMVEELIHCHADINAVDDHGKSALHWAAAVNNVEATLVLLKNGANRDMQDNKEETPLFLAAREGSFEAAQVLLDHYSNRDITDHLDRLPRDTAQERMHHDIVRLLDQYNLVHSPHNGPNHMGGGNSSVMCGANGSGFIGMRAGPQGKKSRRGGGVAKMGGVGGGAKELKDMKAKRRKKPAGGENPSVGVSGGGASCGGAGGGATTNGVKTASGLPESSVTMSPVDSLESPHSYTGDVSGTSGVTAKSPPLLSSPTSRQMLPPVSHVLGQQQGWVGVPKHSYGGHMFGLVPHQMGGSHPSMGQHHTQSAMLTPMNVTMSREQLPPIVTFQMMAPGATQAVMKQPQPGQVQVSQSLAQNQNAIHSQQGPGHLHCPQGMMYQMPEQLMSRGLPHSLQHPLNVSHGAMDSQPRPLPSYTPMQSPVDKYPTPPSQHSYTPASSEGTTPGHSAHPPSEHPYLTPSPESPDPWSSSSSSPHSNSDWSDVTTSPTPLGNSHRAVPSSHHTHIPEQVQLQQQSQQMAPASQQPQPGNMQVFA</sequence>
<dbReference type="Gene3D" id="3.30.70.3310">
    <property type="match status" value="1"/>
</dbReference>
<evidence type="ECO:0000256" key="25">
    <source>
        <dbReference type="PROSITE-ProRule" id="PRU00076"/>
    </source>
</evidence>
<feature type="disulfide bond" evidence="25">
    <location>
        <begin position="1274"/>
        <end position="1283"/>
    </location>
</feature>
<accession>A0A8C5H4M8</accession>
<evidence type="ECO:0000256" key="19">
    <source>
        <dbReference type="ARBA" id="ARBA00023170"/>
    </source>
</evidence>
<dbReference type="FunFam" id="2.10.25.10:FF:000699">
    <property type="entry name" value="Uncharacterized protein, isoform C"/>
    <property type="match status" value="1"/>
</dbReference>
<dbReference type="PIRSF" id="PIRSF002279">
    <property type="entry name" value="Notch"/>
    <property type="match status" value="1"/>
</dbReference>
<keyword evidence="19" id="KW-0675">Receptor</keyword>
<dbReference type="Ensembl" id="ENSGWIT00000042942.1">
    <property type="protein sequence ID" value="ENSGWIP00000039496.1"/>
    <property type="gene ID" value="ENSGWIG00000019869.1"/>
</dbReference>
<dbReference type="Pfam" id="PF12661">
    <property type="entry name" value="hEGF"/>
    <property type="match status" value="6"/>
</dbReference>
<comment type="caution">
    <text evidence="25">Lacks conserved residue(s) required for the propagation of feature annotation.</text>
</comment>
<feature type="domain" description="EGF-like" evidence="27">
    <location>
        <begin position="500"/>
        <end position="536"/>
    </location>
</feature>
<feature type="domain" description="EGF-like" evidence="27">
    <location>
        <begin position="879"/>
        <end position="915"/>
    </location>
</feature>
<feature type="disulfide bond" evidence="23 25">
    <location>
        <begin position="488"/>
        <end position="497"/>
    </location>
</feature>
<evidence type="ECO:0000256" key="4">
    <source>
        <dbReference type="ARBA" id="ARBA00022473"/>
    </source>
</evidence>
<evidence type="ECO:0000256" key="15">
    <source>
        <dbReference type="ARBA" id="ARBA00023136"/>
    </source>
</evidence>
<evidence type="ECO:0000256" key="2">
    <source>
        <dbReference type="ARBA" id="ARBA00004251"/>
    </source>
</evidence>
<dbReference type="InterPro" id="IPR000152">
    <property type="entry name" value="EGF-type_Asp/Asn_hydroxyl_site"/>
</dbReference>
<dbReference type="GO" id="GO:0006915">
    <property type="term" value="P:apoptotic process"/>
    <property type="evidence" value="ECO:0007669"/>
    <property type="project" value="InterPro"/>
</dbReference>
<feature type="domain" description="EGF-like" evidence="27">
    <location>
        <begin position="1123"/>
        <end position="1159"/>
    </location>
</feature>
<dbReference type="SMART" id="SM01338">
    <property type="entry name" value="NOD"/>
    <property type="match status" value="1"/>
</dbReference>
<keyword evidence="22" id="KW-0479">Metal-binding</keyword>
<dbReference type="PROSITE" id="PS50088">
    <property type="entry name" value="ANK_REPEAT"/>
    <property type="match status" value="4"/>
</dbReference>
<dbReference type="SMART" id="SM00004">
    <property type="entry name" value="NL"/>
    <property type="match status" value="3"/>
</dbReference>
<dbReference type="FunFam" id="2.10.25.10:FF:000117">
    <property type="entry name" value="Delta-like protein"/>
    <property type="match status" value="1"/>
</dbReference>
<evidence type="ECO:0000256" key="23">
    <source>
        <dbReference type="PIRSR" id="PIRSR002279-2"/>
    </source>
</evidence>
<feature type="disulfide bond" evidence="25">
    <location>
        <begin position="251"/>
        <end position="260"/>
    </location>
</feature>
<keyword evidence="11" id="KW-0914">Notch signaling pathway</keyword>
<feature type="domain" description="EGF-like" evidence="27">
    <location>
        <begin position="263"/>
        <end position="299"/>
    </location>
</feature>
<feature type="domain" description="EGF-like" evidence="27">
    <location>
        <begin position="341"/>
        <end position="377"/>
    </location>
</feature>
<feature type="domain" description="EGF-like" evidence="27">
    <location>
        <begin position="917"/>
        <end position="953"/>
    </location>
</feature>
<dbReference type="PRINTS" id="PR01452">
    <property type="entry name" value="LNOTCHREPEAT"/>
</dbReference>
<feature type="disulfide bond" evidence="23">
    <location>
        <begin position="447"/>
        <end position="459"/>
    </location>
</feature>
<dbReference type="InterPro" id="IPR009030">
    <property type="entry name" value="Growth_fac_rcpt_cys_sf"/>
</dbReference>
<dbReference type="PROSITE" id="PS01187">
    <property type="entry name" value="EGF_CA"/>
    <property type="match status" value="8"/>
</dbReference>
<feature type="domain" description="EGF-like" evidence="27">
    <location>
        <begin position="145"/>
        <end position="182"/>
    </location>
</feature>
<dbReference type="SUPFAM" id="SSF57196">
    <property type="entry name" value="EGF/Laminin"/>
    <property type="match status" value="18"/>
</dbReference>
<dbReference type="InterPro" id="IPR011656">
    <property type="entry name" value="Notch_NODP_dom"/>
</dbReference>
<feature type="disulfide bond" evidence="25">
    <location>
        <begin position="1019"/>
        <end position="1028"/>
    </location>
</feature>
<keyword evidence="7" id="KW-0812">Transmembrane</keyword>
<feature type="domain" description="EGF-like" evidence="27">
    <location>
        <begin position="106"/>
        <end position="144"/>
    </location>
</feature>
<dbReference type="Pfam" id="PF07645">
    <property type="entry name" value="EGF_CA"/>
    <property type="match status" value="2"/>
</dbReference>
<evidence type="ECO:0000256" key="3">
    <source>
        <dbReference type="ARBA" id="ARBA00005847"/>
    </source>
</evidence>
<dbReference type="Proteomes" id="UP000694680">
    <property type="component" value="Chromosome 4"/>
</dbReference>
<dbReference type="FunFam" id="2.10.25.10:FF:000004">
    <property type="entry name" value="Neurogenic locus notch 1"/>
    <property type="match status" value="6"/>
</dbReference>
<dbReference type="InterPro" id="IPR000742">
    <property type="entry name" value="EGF"/>
</dbReference>
<feature type="disulfide bond" evidence="25">
    <location>
        <begin position="49"/>
        <end position="58"/>
    </location>
</feature>
<feature type="domain" description="EGF-like" evidence="27">
    <location>
        <begin position="184"/>
        <end position="222"/>
    </location>
</feature>
<dbReference type="InterPro" id="IPR051022">
    <property type="entry name" value="Notch_Cell-Fate_Det"/>
</dbReference>
<feature type="domain" description="EGF-like" evidence="27">
    <location>
        <begin position="20"/>
        <end position="59"/>
    </location>
</feature>
<dbReference type="Pfam" id="PF00008">
    <property type="entry name" value="EGF"/>
    <property type="match status" value="19"/>
</dbReference>
<dbReference type="InterPro" id="IPR013032">
    <property type="entry name" value="EGF-like_CS"/>
</dbReference>
<evidence type="ECO:0000256" key="26">
    <source>
        <dbReference type="SAM" id="MobiDB-lite"/>
    </source>
</evidence>
<feature type="domain" description="EGF-like" evidence="27">
    <location>
        <begin position="650"/>
        <end position="686"/>
    </location>
</feature>
<feature type="domain" description="EGF-like" evidence="27">
    <location>
        <begin position="538"/>
        <end position="573"/>
    </location>
</feature>
<feature type="domain" description="EGF-like" evidence="27">
    <location>
        <begin position="1085"/>
        <end position="1121"/>
    </location>
</feature>
<dbReference type="SMART" id="SM00248">
    <property type="entry name" value="ANK"/>
    <property type="match status" value="6"/>
</dbReference>
<feature type="region of interest" description="Disordered" evidence="26">
    <location>
        <begin position="2042"/>
        <end position="2091"/>
    </location>
</feature>
<protein>
    <submittedName>
        <fullName evidence="29">Neurogenic locus notch homolog protein 2-like</fullName>
    </submittedName>
</protein>
<dbReference type="InterPro" id="IPR008297">
    <property type="entry name" value="Notch"/>
</dbReference>
<feature type="disulfide bond" evidence="25">
    <location>
        <begin position="638"/>
        <end position="647"/>
    </location>
</feature>
<dbReference type="SUPFAM" id="SSF48403">
    <property type="entry name" value="Ankyrin repeat"/>
    <property type="match status" value="1"/>
</dbReference>
<feature type="disulfide bond" evidence="25">
    <location>
        <begin position="367"/>
        <end position="376"/>
    </location>
</feature>
<keyword evidence="5" id="KW-1003">Cell membrane</keyword>
<evidence type="ECO:0000256" key="17">
    <source>
        <dbReference type="ARBA" id="ARBA00023159"/>
    </source>
</evidence>
<feature type="binding site" evidence="22">
    <location>
        <position position="479"/>
    </location>
    <ligand>
        <name>Ca(2+)</name>
        <dbReference type="ChEBI" id="CHEBI:29108"/>
        <label>3</label>
    </ligand>
</feature>
<feature type="region of interest" description="Disordered" evidence="26">
    <location>
        <begin position="2288"/>
        <end position="2431"/>
    </location>
</feature>
<dbReference type="FunFam" id="2.10.25.10:FF:000173">
    <property type="entry name" value="Neurogenic locus notch protein 2"/>
    <property type="match status" value="1"/>
</dbReference>
<evidence type="ECO:0000256" key="5">
    <source>
        <dbReference type="ARBA" id="ARBA00022475"/>
    </source>
</evidence>
<dbReference type="InterPro" id="IPR024600">
    <property type="entry name" value="Notch_C"/>
</dbReference>
<feature type="disulfide bond" evidence="25">
    <location>
        <begin position="1214"/>
        <end position="1231"/>
    </location>
</feature>
<dbReference type="Pfam" id="PF12796">
    <property type="entry name" value="Ank_2"/>
    <property type="match status" value="2"/>
</dbReference>
<feature type="binding site" evidence="22">
    <location>
        <position position="465"/>
    </location>
    <ligand>
        <name>Ca(2+)</name>
        <dbReference type="ChEBI" id="CHEBI:29108"/>
        <label>3</label>
    </ligand>
</feature>
<comment type="similarity">
    <text evidence="3">Belongs to the NOTCH family.</text>
</comment>
<feature type="domain" description="EGF-like" evidence="27">
    <location>
        <begin position="575"/>
        <end position="611"/>
    </location>
</feature>
<keyword evidence="8" id="KW-0732">Signal</keyword>
<feature type="domain" description="EGF-like" evidence="27">
    <location>
        <begin position="841"/>
        <end position="877"/>
    </location>
</feature>
<feature type="disulfide bond" evidence="25">
    <location>
        <begin position="692"/>
        <end position="702"/>
    </location>
</feature>
<evidence type="ECO:0000256" key="11">
    <source>
        <dbReference type="ARBA" id="ARBA00022976"/>
    </source>
</evidence>
<feature type="domain" description="EGF-like" evidence="27">
    <location>
        <begin position="301"/>
        <end position="339"/>
    </location>
</feature>
<evidence type="ECO:0000256" key="22">
    <source>
        <dbReference type="PIRSR" id="PIRSR002279-1"/>
    </source>
</evidence>
<dbReference type="FunFam" id="1.25.40.20:FF:000005">
    <property type="entry name" value="Neurogenic locus notch 1"/>
    <property type="match status" value="1"/>
</dbReference>
<dbReference type="SMART" id="SM01339">
    <property type="entry name" value="NODP"/>
    <property type="match status" value="1"/>
</dbReference>
<dbReference type="GO" id="GO:1901222">
    <property type="term" value="P:regulation of non-canonical NF-kappaB signal transduction"/>
    <property type="evidence" value="ECO:0007669"/>
    <property type="project" value="UniProtKB-ARBA"/>
</dbReference>
<dbReference type="PRINTS" id="PR00010">
    <property type="entry name" value="EGFBLOOD"/>
</dbReference>
<feature type="domain" description="EGF-like" evidence="27">
    <location>
        <begin position="993"/>
        <end position="1029"/>
    </location>
</feature>
<dbReference type="Pfam" id="PF07684">
    <property type="entry name" value="NODP"/>
    <property type="match status" value="1"/>
</dbReference>
<dbReference type="FunFam" id="2.10.25.10:FF:000136">
    <property type="entry name" value="Neurogenic locus notch 1"/>
    <property type="match status" value="1"/>
</dbReference>
<feature type="domain" description="LNR" evidence="28">
    <location>
        <begin position="1374"/>
        <end position="1414"/>
    </location>
</feature>
<reference evidence="29" key="1">
    <citation type="submission" date="2020-06" db="EMBL/GenBank/DDBJ databases">
        <authorList>
            <consortium name="Wellcome Sanger Institute Data Sharing"/>
        </authorList>
    </citation>
    <scope>NUCLEOTIDE SEQUENCE [LARGE SCALE GENOMIC DNA]</scope>
</reference>
<evidence type="ECO:0000256" key="8">
    <source>
        <dbReference type="ARBA" id="ARBA00022729"/>
    </source>
</evidence>
<dbReference type="SUPFAM" id="SSF90193">
    <property type="entry name" value="Notch domain"/>
    <property type="match status" value="3"/>
</dbReference>
<feature type="domain" description="EGF-like" evidence="27">
    <location>
        <begin position="955"/>
        <end position="991"/>
    </location>
</feature>
<keyword evidence="4" id="KW-0217">Developmental protein</keyword>
<evidence type="ECO:0000256" key="12">
    <source>
        <dbReference type="ARBA" id="ARBA00022989"/>
    </source>
</evidence>
<dbReference type="Gene3D" id="1.25.40.20">
    <property type="entry name" value="Ankyrin repeat-containing domain"/>
    <property type="match status" value="1"/>
</dbReference>
<dbReference type="PROSITE" id="PS01186">
    <property type="entry name" value="EGF_2"/>
    <property type="match status" value="26"/>
</dbReference>
<keyword evidence="21" id="KW-0539">Nucleus</keyword>
<evidence type="ECO:0000256" key="9">
    <source>
        <dbReference type="ARBA" id="ARBA00022737"/>
    </source>
</evidence>
<feature type="disulfide bond" evidence="25">
    <location>
        <begin position="542"/>
        <end position="552"/>
    </location>
</feature>
<feature type="domain" description="EGF-like" evidence="27">
    <location>
        <begin position="1287"/>
        <end position="1324"/>
    </location>
</feature>
<feature type="compositionally biased region" description="Gly residues" evidence="26">
    <location>
        <begin position="2050"/>
        <end position="2063"/>
    </location>
</feature>
<feature type="disulfide bond" evidence="25">
    <location>
        <begin position="1073"/>
        <end position="1082"/>
    </location>
</feature>
<keyword evidence="12" id="KW-1133">Transmembrane helix</keyword>
<feature type="disulfide bond" evidence="25">
    <location>
        <begin position="93"/>
        <end position="102"/>
    </location>
</feature>
<keyword evidence="9" id="KW-0677">Repeat</keyword>
<feature type="disulfide bond" evidence="25">
    <location>
        <begin position="1329"/>
        <end position="1339"/>
    </location>
</feature>
<dbReference type="InterPro" id="IPR002110">
    <property type="entry name" value="Ankyrin_rpt"/>
</dbReference>
<dbReference type="FunFam" id="2.10.25.10:FF:000127">
    <property type="entry name" value="Neurogenic locus notch protein 1"/>
    <property type="match status" value="1"/>
</dbReference>
<feature type="disulfide bond" evidence="25">
    <location>
        <begin position="1193"/>
        <end position="1202"/>
    </location>
</feature>
<feature type="repeat" description="ANK" evidence="24">
    <location>
        <begin position="1817"/>
        <end position="1849"/>
    </location>
</feature>
<dbReference type="FunFam" id="2.10.25.10:FF:000146">
    <property type="entry name" value="Putative neurogenic locus notch"/>
    <property type="match status" value="1"/>
</dbReference>
<feature type="domain" description="EGF-like" evidence="27">
    <location>
        <begin position="613"/>
        <end position="648"/>
    </location>
</feature>
<dbReference type="InterPro" id="IPR001881">
    <property type="entry name" value="EGF-like_Ca-bd_dom"/>
</dbReference>
<dbReference type="GO" id="GO:0038023">
    <property type="term" value="F:signaling receptor activity"/>
    <property type="evidence" value="ECO:0007669"/>
    <property type="project" value="InterPro"/>
</dbReference>
<feature type="disulfide bond" evidence="25">
    <location>
        <begin position="905"/>
        <end position="914"/>
    </location>
</feature>
<feature type="disulfide bond" evidence="25">
    <location>
        <begin position="1111"/>
        <end position="1120"/>
    </location>
</feature>
<reference evidence="29" key="3">
    <citation type="submission" date="2025-09" db="UniProtKB">
        <authorList>
            <consortium name="Ensembl"/>
        </authorList>
    </citation>
    <scope>IDENTIFICATION</scope>
</reference>
<dbReference type="GO" id="GO:0045597">
    <property type="term" value="P:positive regulation of cell differentiation"/>
    <property type="evidence" value="ECO:0007669"/>
    <property type="project" value="UniProtKB-ARBA"/>
</dbReference>
<dbReference type="FunFam" id="2.10.25.10:FF:000080">
    <property type="entry name" value="Neurogenic locus notch 1"/>
    <property type="match status" value="1"/>
</dbReference>
<feature type="domain" description="EGF-like" evidence="27">
    <location>
        <begin position="688"/>
        <end position="723"/>
    </location>
</feature>
<dbReference type="GO" id="GO:0007157">
    <property type="term" value="P:heterophilic cell-cell adhesion via plasma membrane cell adhesion molecules"/>
    <property type="evidence" value="ECO:0007669"/>
    <property type="project" value="TreeGrafter"/>
</dbReference>
<feature type="compositionally biased region" description="Polar residues" evidence="26">
    <location>
        <begin position="2327"/>
        <end position="2342"/>
    </location>
</feature>
<dbReference type="PROSITE" id="PS50026">
    <property type="entry name" value="EGF_3"/>
    <property type="match status" value="34"/>
</dbReference>
<dbReference type="FunFam" id="2.10.25.10:FF:000327">
    <property type="entry name" value="neurogenic locus notch homolog protein 4"/>
    <property type="match status" value="2"/>
</dbReference>
<dbReference type="FunFam" id="2.10.25.10:FF:000109">
    <property type="entry name" value="Notch homolog 4, [Drosophila]"/>
    <property type="match status" value="1"/>
</dbReference>
<keyword evidence="14 24" id="KW-0040">ANK repeat</keyword>
<evidence type="ECO:0000256" key="24">
    <source>
        <dbReference type="PROSITE-ProRule" id="PRU00023"/>
    </source>
</evidence>
<evidence type="ECO:0000259" key="27">
    <source>
        <dbReference type="PROSITE" id="PS50026"/>
    </source>
</evidence>
<feature type="disulfide bond" evidence="25">
    <location>
        <begin position="406"/>
        <end position="415"/>
    </location>
</feature>
<dbReference type="SMART" id="SM00181">
    <property type="entry name" value="EGF"/>
    <property type="match status" value="34"/>
</dbReference>
<feature type="disulfide bond" evidence="25">
    <location>
        <begin position="829"/>
        <end position="838"/>
    </location>
</feature>
<evidence type="ECO:0000256" key="14">
    <source>
        <dbReference type="ARBA" id="ARBA00023043"/>
    </source>
</evidence>
<keyword evidence="16 23" id="KW-1015">Disulfide bond</keyword>
<feature type="domain" description="LNR" evidence="28">
    <location>
        <begin position="1415"/>
        <end position="1451"/>
    </location>
</feature>
<feature type="disulfide bond" evidence="25">
    <location>
        <begin position="713"/>
        <end position="722"/>
    </location>
</feature>
<feature type="region of interest" description="Disordered" evidence="26">
    <location>
        <begin position="1683"/>
        <end position="1722"/>
    </location>
</feature>
<reference evidence="29" key="2">
    <citation type="submission" date="2025-08" db="UniProtKB">
        <authorList>
            <consortium name="Ensembl"/>
        </authorList>
    </citation>
    <scope>IDENTIFICATION</scope>
</reference>
<dbReference type="Pfam" id="PF23106">
    <property type="entry name" value="EGF_Teneurin"/>
    <property type="match status" value="1"/>
</dbReference>
<evidence type="ECO:0000256" key="13">
    <source>
        <dbReference type="ARBA" id="ARBA00023015"/>
    </source>
</evidence>
<dbReference type="FunFam" id="2.10.25.10:FF:000472">
    <property type="entry name" value="Uncharacterized protein, isoform A"/>
    <property type="match status" value="2"/>
</dbReference>
<dbReference type="PROSITE" id="PS50297">
    <property type="entry name" value="ANK_REP_REGION"/>
    <property type="match status" value="3"/>
</dbReference>
<dbReference type="GO" id="GO:0060218">
    <property type="term" value="P:hematopoietic stem cell differentiation"/>
    <property type="evidence" value="ECO:0007669"/>
    <property type="project" value="UniProtKB-ARBA"/>
</dbReference>
<dbReference type="FunFam" id="2.10.25.10:FF:000063">
    <property type="entry name" value="Slit guidance ligand 2"/>
    <property type="match status" value="1"/>
</dbReference>
<feature type="domain" description="EGF-like" evidence="27">
    <location>
        <begin position="763"/>
        <end position="799"/>
    </location>
</feature>
<feature type="compositionally biased region" description="Low complexity" evidence="26">
    <location>
        <begin position="2362"/>
        <end position="2379"/>
    </location>
</feature>
<dbReference type="InterPro" id="IPR010660">
    <property type="entry name" value="Notch_NOD_dom"/>
</dbReference>
<dbReference type="Pfam" id="PF00066">
    <property type="entry name" value="Notch"/>
    <property type="match status" value="3"/>
</dbReference>
<feature type="disulfide bond" evidence="25">
    <location>
        <begin position="789"/>
        <end position="798"/>
    </location>
</feature>
<dbReference type="Gene3D" id="2.10.25.10">
    <property type="entry name" value="Laminin"/>
    <property type="match status" value="34"/>
</dbReference>
<dbReference type="FunFam" id="2.10.25.10:FF:000125">
    <property type="entry name" value="Neurogenic locus notch protein-like"/>
    <property type="match status" value="2"/>
</dbReference>
<feature type="disulfide bond" evidence="25">
    <location>
        <begin position="387"/>
        <end position="404"/>
    </location>
</feature>
<feature type="region of interest" description="Disordered" evidence="26">
    <location>
        <begin position="2105"/>
        <end position="2157"/>
    </location>
</feature>
<evidence type="ECO:0000256" key="10">
    <source>
        <dbReference type="ARBA" id="ARBA00022782"/>
    </source>
</evidence>
<feature type="repeat" description="ANK" evidence="24">
    <location>
        <begin position="1884"/>
        <end position="1916"/>
    </location>
</feature>
<evidence type="ECO:0000256" key="18">
    <source>
        <dbReference type="ARBA" id="ARBA00023163"/>
    </source>
</evidence>
<evidence type="ECO:0000256" key="6">
    <source>
        <dbReference type="ARBA" id="ARBA00022536"/>
    </source>
</evidence>
<feature type="repeat" description="ANK" evidence="24">
    <location>
        <begin position="1950"/>
        <end position="1982"/>
    </location>
</feature>
<feature type="domain" description="LNR" evidence="28">
    <location>
        <begin position="1452"/>
        <end position="1490"/>
    </location>
</feature>
<feature type="disulfide bond" evidence="25">
    <location>
        <begin position="810"/>
        <end position="827"/>
    </location>
</feature>
<keyword evidence="18" id="KW-0804">Transcription</keyword>
<evidence type="ECO:0000313" key="29">
    <source>
        <dbReference type="Ensembl" id="ENSGWIP00000039496.1"/>
    </source>
</evidence>
<dbReference type="GO" id="GO:0005886">
    <property type="term" value="C:plasma membrane"/>
    <property type="evidence" value="ECO:0007669"/>
    <property type="project" value="UniProtKB-SubCell"/>
</dbReference>
<feature type="domain" description="EGF-like" evidence="27">
    <location>
        <begin position="224"/>
        <end position="261"/>
    </location>
</feature>
<feature type="disulfide bond" evidence="23">
    <location>
        <begin position="466"/>
        <end position="477"/>
    </location>
</feature>
<keyword evidence="15" id="KW-0472">Membrane</keyword>
<feature type="disulfide bond" evidence="25">
    <location>
        <begin position="943"/>
        <end position="952"/>
    </location>
</feature>
<feature type="binding site" evidence="22">
    <location>
        <position position="438"/>
    </location>
    <ligand>
        <name>Ca(2+)</name>
        <dbReference type="ChEBI" id="CHEBI:29108"/>
        <label>2</label>
    </ligand>
</feature>
<dbReference type="PANTHER" id="PTHR24049:SF22">
    <property type="entry name" value="DROSOPHILA CRUMBS HOMOLOG"/>
    <property type="match status" value="1"/>
</dbReference>
<dbReference type="PROSITE" id="PS50258">
    <property type="entry name" value="LNR"/>
    <property type="match status" value="3"/>
</dbReference>
<feature type="disulfide bond" evidence="25">
    <location>
        <begin position="289"/>
        <end position="298"/>
    </location>
</feature>
<keyword evidence="22" id="KW-0106">Calcium</keyword>
<dbReference type="Gene3D" id="3.30.300.320">
    <property type="match status" value="1"/>
</dbReference>
<feature type="disulfide bond" evidence="25">
    <location>
        <begin position="981"/>
        <end position="990"/>
    </location>
</feature>
<feature type="disulfide bond" evidence="25">
    <location>
        <begin position="212"/>
        <end position="221"/>
    </location>
</feature>
<evidence type="ECO:0000256" key="20">
    <source>
        <dbReference type="ARBA" id="ARBA00023180"/>
    </source>
</evidence>
<keyword evidence="20" id="KW-0325">Glycoprotein</keyword>
<feature type="disulfide bond" evidence="25">
    <location>
        <begin position="1149"/>
        <end position="1158"/>
    </location>
</feature>
<dbReference type="Pfam" id="PF06816">
    <property type="entry name" value="NOD"/>
    <property type="match status" value="1"/>
</dbReference>
<dbReference type="PROSITE" id="PS00010">
    <property type="entry name" value="ASX_HYDROXYL"/>
    <property type="match status" value="21"/>
</dbReference>
<feature type="disulfide bond" evidence="23">
    <location>
        <begin position="471"/>
        <end position="486"/>
    </location>
</feature>
<feature type="domain" description="EGF-like" evidence="27">
    <location>
        <begin position="462"/>
        <end position="498"/>
    </location>
</feature>
<feature type="domain" description="EGF-like" evidence="27">
    <location>
        <begin position="1325"/>
        <end position="1363"/>
    </location>
</feature>
<dbReference type="FunFam" id="2.10.25.10:FF:000006">
    <property type="entry name" value="Versican core protein-like isoform 1"/>
    <property type="match status" value="2"/>
</dbReference>
<dbReference type="CDD" id="cd00054">
    <property type="entry name" value="EGF_CA"/>
    <property type="match status" value="24"/>
</dbReference>
<keyword evidence="6 25" id="KW-0245">EGF-like domain</keyword>
<feature type="disulfide bond" evidence="25">
    <location>
        <begin position="1314"/>
        <end position="1323"/>
    </location>
</feature>
<feature type="domain" description="EGF-like" evidence="27">
    <location>
        <begin position="801"/>
        <end position="839"/>
    </location>
</feature>
<feature type="domain" description="EGF-like" evidence="27">
    <location>
        <begin position="1161"/>
        <end position="1203"/>
    </location>
</feature>
<feature type="disulfide bond" evidence="25">
    <location>
        <begin position="601"/>
        <end position="610"/>
    </location>
</feature>
<dbReference type="GO" id="GO:0007219">
    <property type="term" value="P:Notch signaling pathway"/>
    <property type="evidence" value="ECO:0007669"/>
    <property type="project" value="UniProtKB-KW"/>
</dbReference>
<feature type="domain" description="EGF-like" evidence="27">
    <location>
        <begin position="378"/>
        <end position="416"/>
    </location>
</feature>
<dbReference type="SUPFAM" id="SSF57184">
    <property type="entry name" value="Growth factor receptor domain"/>
    <property type="match status" value="5"/>
</dbReference>
<name>A0A8C5H4M8_GOUWI</name>
<evidence type="ECO:0000313" key="30">
    <source>
        <dbReference type="Proteomes" id="UP000694680"/>
    </source>
</evidence>
<dbReference type="InterPro" id="IPR049883">
    <property type="entry name" value="NOTCH1_EGF-like"/>
</dbReference>
<feature type="domain" description="EGF-like" evidence="27">
    <location>
        <begin position="1047"/>
        <end position="1083"/>
    </location>
</feature>
<feature type="disulfide bond" evidence="25">
    <location>
        <begin position="172"/>
        <end position="181"/>
    </location>
</feature>
<feature type="compositionally biased region" description="Polar residues" evidence="26">
    <location>
        <begin position="1683"/>
        <end position="1698"/>
    </location>
</feature>
<feature type="domain" description="EGF-like" evidence="27">
    <location>
        <begin position="60"/>
        <end position="103"/>
    </location>
</feature>
<feature type="disulfide bond" evidence="25">
    <location>
        <begin position="1233"/>
        <end position="1242"/>
    </location>
</feature>
<feature type="domain" description="EGF-like" evidence="27">
    <location>
        <begin position="725"/>
        <end position="761"/>
    </location>
</feature>
<dbReference type="GO" id="GO:0005634">
    <property type="term" value="C:nucleus"/>
    <property type="evidence" value="ECO:0007669"/>
    <property type="project" value="UniProtKB-SubCell"/>
</dbReference>
<dbReference type="PANTHER" id="PTHR24049">
    <property type="entry name" value="CRUMBS FAMILY MEMBER"/>
    <property type="match status" value="1"/>
</dbReference>
<dbReference type="InterPro" id="IPR018097">
    <property type="entry name" value="EGF_Ca-bd_CS"/>
</dbReference>
<feature type="domain" description="EGF-like" evidence="27">
    <location>
        <begin position="1245"/>
        <end position="1284"/>
    </location>
</feature>
<keyword evidence="10" id="KW-0221">Differentiation</keyword>
<dbReference type="PRINTS" id="PR01983">
    <property type="entry name" value="NOTCH"/>
</dbReference>
<feature type="disulfide bond" evidence="25">
    <location>
        <begin position="867"/>
        <end position="876"/>
    </location>
</feature>
<dbReference type="GO" id="GO:0045197">
    <property type="term" value="P:establishment or maintenance of epithelial cell apical/basal polarity"/>
    <property type="evidence" value="ECO:0007669"/>
    <property type="project" value="TreeGrafter"/>
</dbReference>
<dbReference type="GO" id="GO:0005509">
    <property type="term" value="F:calcium ion binding"/>
    <property type="evidence" value="ECO:0007669"/>
    <property type="project" value="InterPro"/>
</dbReference>
<feature type="repeat" description="ANK" evidence="24">
    <location>
        <begin position="1917"/>
        <end position="1949"/>
    </location>
</feature>
<feature type="disulfide bond" evidence="25">
    <location>
        <begin position="329"/>
        <end position="338"/>
    </location>
</feature>
<evidence type="ECO:0000259" key="28">
    <source>
        <dbReference type="PROSITE" id="PS50258"/>
    </source>
</evidence>
<keyword evidence="13" id="KW-0805">Transcription regulation</keyword>
<dbReference type="FunFam" id="3.30.300.320:FF:000001">
    <property type="entry name" value="Neurogenic locus notch 1"/>
    <property type="match status" value="1"/>
</dbReference>
<dbReference type="CDD" id="cd21703">
    <property type="entry name" value="JMTM_Notch2"/>
    <property type="match status" value="1"/>
</dbReference>
<dbReference type="InterPro" id="IPR000800">
    <property type="entry name" value="Notch_dom"/>
</dbReference>
<dbReference type="SMART" id="SM00179">
    <property type="entry name" value="EGF_CA"/>
    <property type="match status" value="32"/>
</dbReference>
<dbReference type="InterPro" id="IPR036770">
    <property type="entry name" value="Ankyrin_rpt-contain_sf"/>
</dbReference>
<feature type="compositionally biased region" description="Basic and acidic residues" evidence="26">
    <location>
        <begin position="1699"/>
        <end position="1715"/>
    </location>
</feature>
<dbReference type="GO" id="GO:0043235">
    <property type="term" value="C:receptor complex"/>
    <property type="evidence" value="ECO:0007669"/>
    <property type="project" value="InterPro"/>
</dbReference>
<dbReference type="FunFam" id="2.10.25.10:FF:000031">
    <property type="entry name" value="neurogenic locus notch homolog protein 3"/>
    <property type="match status" value="2"/>
</dbReference>